<dbReference type="OrthoDB" id="432835at2759"/>
<proteinExistence type="predicted"/>
<dbReference type="EMBL" id="CADEPI010000001">
    <property type="protein sequence ID" value="CAB3359249.1"/>
    <property type="molecule type" value="Genomic_DNA"/>
</dbReference>
<evidence type="ECO:0008006" key="8">
    <source>
        <dbReference type="Google" id="ProtNLM"/>
    </source>
</evidence>
<protein>
    <recommendedName>
        <fullName evidence="8">Tetraspanin</fullName>
    </recommendedName>
</protein>
<dbReference type="InterPro" id="IPR008952">
    <property type="entry name" value="Tetraspanin_EC2_sf"/>
</dbReference>
<feature type="transmembrane region" description="Helical" evidence="5">
    <location>
        <begin position="126"/>
        <end position="147"/>
    </location>
</feature>
<dbReference type="GO" id="GO:0005886">
    <property type="term" value="C:plasma membrane"/>
    <property type="evidence" value="ECO:0007669"/>
    <property type="project" value="TreeGrafter"/>
</dbReference>
<evidence type="ECO:0000256" key="3">
    <source>
        <dbReference type="ARBA" id="ARBA00022989"/>
    </source>
</evidence>
<evidence type="ECO:0000313" key="6">
    <source>
        <dbReference type="EMBL" id="CAB3359249.1"/>
    </source>
</evidence>
<gene>
    <name evidence="6" type="ORF">CLODIP_2_CD05292</name>
</gene>
<sequence>MPIRDKFVPGSSTYHFNNYDVLEFDETNGRPAYEAAHRRALEERSHKEGTAGPNWRPPVLTFGLYRHRFEMGRSGYTCVRHTFCSINVILWLSGCGLLGAGLWLRLAYEGYTALLPQQSVLSADNLLTGIGVAMFVVAFFGCCGAWFQSRCMLVMYFSLVVFLFVLEFLLAAAGFLLRVPLGSYLVDELRLGIYQNYALNPPSSLAILWDHTQYNFGCCGITNHEDWYDTNAWPGQNYVPNSCCLPKFSNMTDCGKSEDPDMWYSKGCAEQVQMFFVQRLHVVGVIGLIVAFIQLFGLISSMLLFCTDRHRRNSYKSYEQA</sequence>
<keyword evidence="3 5" id="KW-1133">Transmembrane helix</keyword>
<dbReference type="AlphaFoldDB" id="A0A8S1BZ28"/>
<feature type="transmembrane region" description="Helical" evidence="5">
    <location>
        <begin position="282"/>
        <end position="306"/>
    </location>
</feature>
<evidence type="ECO:0000256" key="4">
    <source>
        <dbReference type="ARBA" id="ARBA00023136"/>
    </source>
</evidence>
<dbReference type="Gene3D" id="1.10.1450.10">
    <property type="entry name" value="Tetraspanin"/>
    <property type="match status" value="1"/>
</dbReference>
<name>A0A8S1BZ28_9INSE</name>
<dbReference type="InterPro" id="IPR018499">
    <property type="entry name" value="Tetraspanin/Peripherin"/>
</dbReference>
<comment type="caution">
    <text evidence="6">The sequence shown here is derived from an EMBL/GenBank/DDBJ whole genome shotgun (WGS) entry which is preliminary data.</text>
</comment>
<evidence type="ECO:0000256" key="2">
    <source>
        <dbReference type="ARBA" id="ARBA00022692"/>
    </source>
</evidence>
<reference evidence="6 7" key="1">
    <citation type="submission" date="2020-04" db="EMBL/GenBank/DDBJ databases">
        <authorList>
            <person name="Alioto T."/>
            <person name="Alioto T."/>
            <person name="Gomez Garrido J."/>
        </authorList>
    </citation>
    <scope>NUCLEOTIDE SEQUENCE [LARGE SCALE GENOMIC DNA]</scope>
</reference>
<feature type="transmembrane region" description="Helical" evidence="5">
    <location>
        <begin position="154"/>
        <end position="177"/>
    </location>
</feature>
<dbReference type="Proteomes" id="UP000494165">
    <property type="component" value="Unassembled WGS sequence"/>
</dbReference>
<feature type="transmembrane region" description="Helical" evidence="5">
    <location>
        <begin position="83"/>
        <end position="106"/>
    </location>
</feature>
<evidence type="ECO:0000313" key="7">
    <source>
        <dbReference type="Proteomes" id="UP000494165"/>
    </source>
</evidence>
<evidence type="ECO:0000256" key="5">
    <source>
        <dbReference type="SAM" id="Phobius"/>
    </source>
</evidence>
<keyword evidence="7" id="KW-1185">Reference proteome</keyword>
<dbReference type="PANTHER" id="PTHR19282:SF478">
    <property type="entry name" value="TETRASPANIN"/>
    <property type="match status" value="1"/>
</dbReference>
<keyword evidence="4 5" id="KW-0472">Membrane</keyword>
<comment type="subcellular location">
    <subcellularLocation>
        <location evidence="1">Membrane</location>
        <topology evidence="1">Multi-pass membrane protein</topology>
    </subcellularLocation>
</comment>
<evidence type="ECO:0000256" key="1">
    <source>
        <dbReference type="ARBA" id="ARBA00004141"/>
    </source>
</evidence>
<organism evidence="6 7">
    <name type="scientific">Cloeon dipterum</name>
    <dbReference type="NCBI Taxonomy" id="197152"/>
    <lineage>
        <taxon>Eukaryota</taxon>
        <taxon>Metazoa</taxon>
        <taxon>Ecdysozoa</taxon>
        <taxon>Arthropoda</taxon>
        <taxon>Hexapoda</taxon>
        <taxon>Insecta</taxon>
        <taxon>Pterygota</taxon>
        <taxon>Palaeoptera</taxon>
        <taxon>Ephemeroptera</taxon>
        <taxon>Pisciforma</taxon>
        <taxon>Baetidae</taxon>
        <taxon>Cloeon</taxon>
    </lineage>
</organism>
<dbReference type="Pfam" id="PF00335">
    <property type="entry name" value="Tetraspanin"/>
    <property type="match status" value="1"/>
</dbReference>
<accession>A0A8S1BZ28</accession>
<dbReference type="SUPFAM" id="SSF48652">
    <property type="entry name" value="Tetraspanin"/>
    <property type="match status" value="1"/>
</dbReference>
<keyword evidence="2 5" id="KW-0812">Transmembrane</keyword>
<dbReference type="PRINTS" id="PR00259">
    <property type="entry name" value="TMFOUR"/>
</dbReference>
<dbReference type="PANTHER" id="PTHR19282">
    <property type="entry name" value="TETRASPANIN"/>
    <property type="match status" value="1"/>
</dbReference>